<dbReference type="eggNOG" id="arCOG02490">
    <property type="taxonomic scope" value="Archaea"/>
</dbReference>
<dbReference type="InterPro" id="IPR011047">
    <property type="entry name" value="Quinoprotein_ADH-like_sf"/>
</dbReference>
<name>A0A1I0MIJ8_9EURY</name>
<feature type="compositionally biased region" description="Basic and acidic residues" evidence="1">
    <location>
        <begin position="7"/>
        <end position="32"/>
    </location>
</feature>
<dbReference type="Proteomes" id="UP000183275">
    <property type="component" value="Unassembled WGS sequence"/>
</dbReference>
<dbReference type="Pfam" id="PF13360">
    <property type="entry name" value="PQQ_2"/>
    <property type="match status" value="1"/>
</dbReference>
<dbReference type="Gene3D" id="2.140.10.10">
    <property type="entry name" value="Quinoprotein alcohol dehydrogenase-like superfamily"/>
    <property type="match status" value="1"/>
</dbReference>
<dbReference type="Gene3D" id="2.40.10.480">
    <property type="match status" value="1"/>
</dbReference>
<evidence type="ECO:0000256" key="1">
    <source>
        <dbReference type="SAM" id="MobiDB-lite"/>
    </source>
</evidence>
<dbReference type="EMBL" id="FOIS01000001">
    <property type="protein sequence ID" value="SEV87864.1"/>
    <property type="molecule type" value="Genomic_DNA"/>
</dbReference>
<dbReference type="InterPro" id="IPR015943">
    <property type="entry name" value="WD40/YVTN_repeat-like_dom_sf"/>
</dbReference>
<dbReference type="SMART" id="SM00564">
    <property type="entry name" value="PQQ"/>
    <property type="match status" value="4"/>
</dbReference>
<evidence type="ECO:0000259" key="2">
    <source>
        <dbReference type="Pfam" id="PF13360"/>
    </source>
</evidence>
<keyword evidence="4" id="KW-1185">Reference proteome</keyword>
<evidence type="ECO:0000313" key="4">
    <source>
        <dbReference type="Proteomes" id="UP000183275"/>
    </source>
</evidence>
<dbReference type="AlphaFoldDB" id="A0A1I0MIJ8"/>
<dbReference type="SUPFAM" id="SSF63825">
    <property type="entry name" value="YWTD domain"/>
    <property type="match status" value="1"/>
</dbReference>
<gene>
    <name evidence="3" type="ORF">SAMN05216285_0983</name>
</gene>
<dbReference type="SUPFAM" id="SSF50998">
    <property type="entry name" value="Quinoprotein alcohol dehydrogenase-like"/>
    <property type="match status" value="1"/>
</dbReference>
<proteinExistence type="predicted"/>
<dbReference type="OrthoDB" id="8638at2157"/>
<dbReference type="InterPro" id="IPR002372">
    <property type="entry name" value="PQQ_rpt_dom"/>
</dbReference>
<accession>A0A1I0MIJ8</accession>
<dbReference type="Gene3D" id="2.130.10.10">
    <property type="entry name" value="YVTN repeat-like/Quinoprotein amine dehydrogenase"/>
    <property type="match status" value="1"/>
</dbReference>
<dbReference type="STRING" id="1202768.SAMN05216285_0983"/>
<organism evidence="3 4">
    <name type="scientific">Natrinema salifodinae</name>
    <dbReference type="NCBI Taxonomy" id="1202768"/>
    <lineage>
        <taxon>Archaea</taxon>
        <taxon>Methanobacteriati</taxon>
        <taxon>Methanobacteriota</taxon>
        <taxon>Stenosarchaea group</taxon>
        <taxon>Halobacteria</taxon>
        <taxon>Halobacteriales</taxon>
        <taxon>Natrialbaceae</taxon>
        <taxon>Natrinema</taxon>
    </lineage>
</organism>
<feature type="region of interest" description="Disordered" evidence="1">
    <location>
        <begin position="1"/>
        <end position="32"/>
    </location>
</feature>
<sequence length="457" mass="49588">MADTESQTDRETATDGSAEFRRAPLGEIEPARSRHMWTRSAVHATATDGLVVAGQWDGTVTAYDVDVLNGDAPESDSDPDPRWTVDHPDHAVGIASLGAGTGEGDGSIVVAGRGDRGTITAYDAVTGDRRWRYDTADDVGDPVKDTVFYLPYVVALETSVDADGTDRLYAAARRYERDGETRRWDSTVYSFDPDGEVRWRYETDASPIALDLAADGERLAVGYNRCLGDHDVSLVVLDTDTGELTWTWDPGTEGDRRVGDVSFDGETIAVASHGDKRGYLLGSGGAERWRVDLAVETEIDGERLYAYPNHVHAGDGRVAFVTGNTYAVESRETESRHPNEHRIAAFDADGEPLWDDPVRGFVHGLAADGERLVAPCAQNFRVRDPETHAVRWFDLGSGAGGVERVDGIATAASLAGDVVTAVEEPVRYHDDDETRGEYALRVGTLAETSSAAPIERR</sequence>
<dbReference type="RefSeq" id="WP_049990840.1">
    <property type="nucleotide sequence ID" value="NZ_FOIS01000001.1"/>
</dbReference>
<evidence type="ECO:0000313" key="3">
    <source>
        <dbReference type="EMBL" id="SEV87864.1"/>
    </source>
</evidence>
<feature type="domain" description="Pyrrolo-quinoline quinone repeat" evidence="2">
    <location>
        <begin position="82"/>
        <end position="247"/>
    </location>
</feature>
<reference evidence="4" key="1">
    <citation type="submission" date="2016-10" db="EMBL/GenBank/DDBJ databases">
        <authorList>
            <person name="Varghese N."/>
        </authorList>
    </citation>
    <scope>NUCLEOTIDE SEQUENCE [LARGE SCALE GENOMIC DNA]</scope>
    <source>
        <strain evidence="4">CGMCC 1.12284</strain>
    </source>
</reference>
<dbReference type="InterPro" id="IPR018391">
    <property type="entry name" value="PQQ_b-propeller_rpt"/>
</dbReference>
<protein>
    <submittedName>
        <fullName evidence="3">Outer membrane protein assembly factor BamB, contains PQQ-like beta-propeller repeat</fullName>
    </submittedName>
</protein>